<evidence type="ECO:0000313" key="2">
    <source>
        <dbReference type="Proteomes" id="UP000199727"/>
    </source>
</evidence>
<sequence>MRKGKASSVRRVKNLSNARQVLGCARERRVRRLICHQDGQLSSNRKGKRDGKKTTMYHLHCIEYGTV</sequence>
<proteinExistence type="predicted"/>
<comment type="caution">
    <text evidence="1">The sequence shown here is derived from an EMBL/GenBank/DDBJ whole genome shotgun (WGS) entry which is preliminary data.</text>
</comment>
<organism evidence="1 2">
    <name type="scientific">Cryptococcus neoformans Tu259-1</name>
    <dbReference type="NCBI Taxonomy" id="1230072"/>
    <lineage>
        <taxon>Eukaryota</taxon>
        <taxon>Fungi</taxon>
        <taxon>Dikarya</taxon>
        <taxon>Basidiomycota</taxon>
        <taxon>Agaricomycotina</taxon>
        <taxon>Tremellomycetes</taxon>
        <taxon>Tremellales</taxon>
        <taxon>Cryptococcaceae</taxon>
        <taxon>Cryptococcus</taxon>
        <taxon>Cryptococcus neoformans species complex</taxon>
    </lineage>
</organism>
<name>A0A854QRA3_CRYNE</name>
<accession>A0A854QRA3</accession>
<gene>
    <name evidence="1" type="ORF">C361_00156</name>
</gene>
<dbReference type="AlphaFoldDB" id="A0A854QRA3"/>
<dbReference type="EMBL" id="AMKT01000005">
    <property type="protein sequence ID" value="OXG30323.1"/>
    <property type="molecule type" value="Genomic_DNA"/>
</dbReference>
<protein>
    <submittedName>
        <fullName evidence="1">Uncharacterized protein</fullName>
    </submittedName>
</protein>
<reference evidence="1 2" key="1">
    <citation type="submission" date="2017-06" db="EMBL/GenBank/DDBJ databases">
        <title>Global population genomics of the pathogenic fungus Cryptococcus neoformans var. grubii.</title>
        <authorList>
            <person name="Cuomo C."/>
            <person name="Litvintseva A."/>
            <person name="Chen Y."/>
            <person name="Young S."/>
            <person name="Zeng Q."/>
            <person name="Chapman S."/>
            <person name="Gujja S."/>
            <person name="Saif S."/>
            <person name="Birren B."/>
        </authorList>
    </citation>
    <scope>NUCLEOTIDE SEQUENCE [LARGE SCALE GENOMIC DNA]</scope>
    <source>
        <strain evidence="1 2">Tu259-1</strain>
    </source>
</reference>
<dbReference type="Proteomes" id="UP000199727">
    <property type="component" value="Unassembled WGS sequence"/>
</dbReference>
<evidence type="ECO:0000313" key="1">
    <source>
        <dbReference type="EMBL" id="OXG30323.1"/>
    </source>
</evidence>